<proteinExistence type="predicted"/>
<evidence type="ECO:0000256" key="2">
    <source>
        <dbReference type="SAM" id="Phobius"/>
    </source>
</evidence>
<name>W3XLX8_PESFW</name>
<keyword evidence="2" id="KW-0812">Transmembrane</keyword>
<sequence length="294" mass="30540">MRSSLPMTLLALVPTLVASTATPECINSRAKELAGRSLCGDKKTLRKCYEKASGELLESAIQECLTNAGCTEAAAAVEASYLITFCEGEEGELKRRDVRVARDSVASGTDSTTSSETTTTTTDSTSSTTTSVASTASTGTVAKRTDTTTAASTTTAATTAAATTSNSCSTASKTKVSACDSDNEYNCSMTETETMVCIATMYCDTDSEGNNLCMVRQDGLTTSGAVVTIFLAVCLTGIIATITFLCCKDRKEAKRNRARAEAAAIAKANAPTKPATRSVSQRTTGDAQPNPFSG</sequence>
<evidence type="ECO:0000256" key="1">
    <source>
        <dbReference type="SAM" id="MobiDB-lite"/>
    </source>
</evidence>
<dbReference type="EMBL" id="KI912109">
    <property type="protein sequence ID" value="ETS86487.1"/>
    <property type="molecule type" value="Genomic_DNA"/>
</dbReference>
<dbReference type="eggNOG" id="ENOG502RJUX">
    <property type="taxonomic scope" value="Eukaryota"/>
</dbReference>
<keyword evidence="2" id="KW-0472">Membrane</keyword>
<evidence type="ECO:0008006" key="6">
    <source>
        <dbReference type="Google" id="ProtNLM"/>
    </source>
</evidence>
<dbReference type="KEGG" id="pfy:PFICI_00315"/>
<dbReference type="GeneID" id="19265328"/>
<feature type="signal peptide" evidence="3">
    <location>
        <begin position="1"/>
        <end position="19"/>
    </location>
</feature>
<gene>
    <name evidence="4" type="ORF">PFICI_00315</name>
</gene>
<dbReference type="OMA" id="RAPLMRQ"/>
<feature type="transmembrane region" description="Helical" evidence="2">
    <location>
        <begin position="224"/>
        <end position="247"/>
    </location>
</feature>
<keyword evidence="2" id="KW-1133">Transmembrane helix</keyword>
<dbReference type="AlphaFoldDB" id="W3XLX8"/>
<dbReference type="HOGENOM" id="CLU_060171_0_0_1"/>
<protein>
    <recommendedName>
        <fullName evidence="6">Extracellular membrane protein CFEM domain-containing protein</fullName>
    </recommendedName>
</protein>
<dbReference type="OrthoDB" id="3630276at2759"/>
<reference evidence="5" key="1">
    <citation type="journal article" date="2015" name="BMC Genomics">
        <title>Genomic and transcriptomic analysis of the endophytic fungus Pestalotiopsis fici reveals its lifestyle and high potential for synthesis of natural products.</title>
        <authorList>
            <person name="Wang X."/>
            <person name="Zhang X."/>
            <person name="Liu L."/>
            <person name="Xiang M."/>
            <person name="Wang W."/>
            <person name="Sun X."/>
            <person name="Che Y."/>
            <person name="Guo L."/>
            <person name="Liu G."/>
            <person name="Guo L."/>
            <person name="Wang C."/>
            <person name="Yin W.B."/>
            <person name="Stadler M."/>
            <person name="Zhang X."/>
            <person name="Liu X."/>
        </authorList>
    </citation>
    <scope>NUCLEOTIDE SEQUENCE [LARGE SCALE GENOMIC DNA]</scope>
    <source>
        <strain evidence="5">W106-1 / CGMCC3.15140</strain>
    </source>
</reference>
<feature type="compositionally biased region" description="Low complexity" evidence="1">
    <location>
        <begin position="103"/>
        <end position="156"/>
    </location>
</feature>
<accession>W3XLX8</accession>
<dbReference type="InParanoid" id="W3XLX8"/>
<keyword evidence="3" id="KW-0732">Signal</keyword>
<evidence type="ECO:0000313" key="4">
    <source>
        <dbReference type="EMBL" id="ETS86487.1"/>
    </source>
</evidence>
<evidence type="ECO:0000256" key="3">
    <source>
        <dbReference type="SAM" id="SignalP"/>
    </source>
</evidence>
<feature type="chain" id="PRO_5004836296" description="Extracellular membrane protein CFEM domain-containing protein" evidence="3">
    <location>
        <begin position="20"/>
        <end position="294"/>
    </location>
</feature>
<feature type="region of interest" description="Disordered" evidence="1">
    <location>
        <begin position="102"/>
        <end position="156"/>
    </location>
</feature>
<dbReference type="Proteomes" id="UP000030651">
    <property type="component" value="Unassembled WGS sequence"/>
</dbReference>
<feature type="compositionally biased region" description="Polar residues" evidence="1">
    <location>
        <begin position="278"/>
        <end position="294"/>
    </location>
</feature>
<evidence type="ECO:0000313" key="5">
    <source>
        <dbReference type="Proteomes" id="UP000030651"/>
    </source>
</evidence>
<feature type="compositionally biased region" description="Low complexity" evidence="1">
    <location>
        <begin position="261"/>
        <end position="277"/>
    </location>
</feature>
<feature type="region of interest" description="Disordered" evidence="1">
    <location>
        <begin position="258"/>
        <end position="294"/>
    </location>
</feature>
<keyword evidence="5" id="KW-1185">Reference proteome</keyword>
<organism evidence="4 5">
    <name type="scientific">Pestalotiopsis fici (strain W106-1 / CGMCC3.15140)</name>
    <dbReference type="NCBI Taxonomy" id="1229662"/>
    <lineage>
        <taxon>Eukaryota</taxon>
        <taxon>Fungi</taxon>
        <taxon>Dikarya</taxon>
        <taxon>Ascomycota</taxon>
        <taxon>Pezizomycotina</taxon>
        <taxon>Sordariomycetes</taxon>
        <taxon>Xylariomycetidae</taxon>
        <taxon>Amphisphaeriales</taxon>
        <taxon>Sporocadaceae</taxon>
        <taxon>Pestalotiopsis</taxon>
    </lineage>
</organism>
<dbReference type="RefSeq" id="XP_007827087.1">
    <property type="nucleotide sequence ID" value="XM_007828896.1"/>
</dbReference>